<proteinExistence type="predicted"/>
<reference evidence="3 4" key="1">
    <citation type="submission" date="2023-05" db="EMBL/GenBank/DDBJ databases">
        <title>B98-5 Cell Line De Novo Hybrid Assembly: An Optical Mapping Approach.</title>
        <authorList>
            <person name="Kananen K."/>
            <person name="Auerbach J.A."/>
            <person name="Kautto E."/>
            <person name="Blachly J.S."/>
        </authorList>
    </citation>
    <scope>NUCLEOTIDE SEQUENCE [LARGE SCALE GENOMIC DNA]</scope>
    <source>
        <strain evidence="3">B95-8</strain>
        <tissue evidence="3">Cell line</tissue>
    </source>
</reference>
<gene>
    <name evidence="3" type="ORF">P7K49_015203</name>
</gene>
<feature type="domain" description="Peptidase M13 N-terminal" evidence="2">
    <location>
        <begin position="69"/>
        <end position="128"/>
    </location>
</feature>
<evidence type="ECO:0000259" key="2">
    <source>
        <dbReference type="Pfam" id="PF05649"/>
    </source>
</evidence>
<dbReference type="EMBL" id="JASSZA010000007">
    <property type="protein sequence ID" value="KAK2105689.1"/>
    <property type="molecule type" value="Genomic_DNA"/>
</dbReference>
<accession>A0ABQ9V8J8</accession>
<dbReference type="Proteomes" id="UP001266305">
    <property type="component" value="Unassembled WGS sequence"/>
</dbReference>
<dbReference type="Gene3D" id="1.10.1380.10">
    <property type="entry name" value="Neutral endopeptidase , domain2"/>
    <property type="match status" value="1"/>
</dbReference>
<name>A0ABQ9V8J8_SAGOE</name>
<organism evidence="3 4">
    <name type="scientific">Saguinus oedipus</name>
    <name type="common">Cotton-top tamarin</name>
    <name type="synonym">Oedipomidas oedipus</name>
    <dbReference type="NCBI Taxonomy" id="9490"/>
    <lineage>
        <taxon>Eukaryota</taxon>
        <taxon>Metazoa</taxon>
        <taxon>Chordata</taxon>
        <taxon>Craniata</taxon>
        <taxon>Vertebrata</taxon>
        <taxon>Euteleostomi</taxon>
        <taxon>Mammalia</taxon>
        <taxon>Eutheria</taxon>
        <taxon>Euarchontoglires</taxon>
        <taxon>Primates</taxon>
        <taxon>Haplorrhini</taxon>
        <taxon>Platyrrhini</taxon>
        <taxon>Cebidae</taxon>
        <taxon>Callitrichinae</taxon>
        <taxon>Saguinus</taxon>
    </lineage>
</organism>
<evidence type="ECO:0000313" key="4">
    <source>
        <dbReference type="Proteomes" id="UP001266305"/>
    </source>
</evidence>
<dbReference type="InterPro" id="IPR042089">
    <property type="entry name" value="Peptidase_M13_dom_2"/>
</dbReference>
<comment type="caution">
    <text evidence="3">The sequence shown here is derived from an EMBL/GenBank/DDBJ whole genome shotgun (WGS) entry which is preliminary data.</text>
</comment>
<dbReference type="InterPro" id="IPR008753">
    <property type="entry name" value="Peptidase_M13_N"/>
</dbReference>
<dbReference type="Pfam" id="PF05649">
    <property type="entry name" value="Peptidase_M13_N"/>
    <property type="match status" value="1"/>
</dbReference>
<protein>
    <recommendedName>
        <fullName evidence="2">Peptidase M13 N-terminal domain-containing protein</fullName>
    </recommendedName>
</protein>
<feature type="region of interest" description="Disordered" evidence="1">
    <location>
        <begin position="1"/>
        <end position="24"/>
    </location>
</feature>
<evidence type="ECO:0000313" key="3">
    <source>
        <dbReference type="EMBL" id="KAK2105689.1"/>
    </source>
</evidence>
<evidence type="ECO:0000256" key="1">
    <source>
        <dbReference type="SAM" id="MobiDB-lite"/>
    </source>
</evidence>
<keyword evidence="4" id="KW-1185">Reference proteome</keyword>
<sequence length="178" mass="19080">MDKWNETTAGVVPHVAGSPEDQGCAQPPPITWAHLSLLGAVGESVPHIPQLPRPTGPPVSSLGTASPGLKWELERQLALMNSQFNRRVLIDLFVWNDDQNSSRHVIYIDQPTLGMPSRDYYFSGGRDRKVGRASLQHRTPVAPTPRAGLPIAHPASLPTAGVVSNCAVSPALRSGGQT</sequence>
<dbReference type="SUPFAM" id="SSF55486">
    <property type="entry name" value="Metalloproteases ('zincins'), catalytic domain"/>
    <property type="match status" value="1"/>
</dbReference>